<dbReference type="STRING" id="10195.A0A3M7QAT2"/>
<dbReference type="Pfam" id="PF00071">
    <property type="entry name" value="Ras"/>
    <property type="match status" value="1"/>
</dbReference>
<evidence type="ECO:0000256" key="3">
    <source>
        <dbReference type="ARBA" id="ARBA00022801"/>
    </source>
</evidence>
<keyword evidence="7" id="KW-1185">Reference proteome</keyword>
<comment type="caution">
    <text evidence="6">The sequence shown here is derived from an EMBL/GenBank/DDBJ whole genome shotgun (WGS) entry which is preliminary data.</text>
</comment>
<dbReference type="Gene3D" id="3.40.50.300">
    <property type="entry name" value="P-loop containing nucleotide triphosphate hydrolases"/>
    <property type="match status" value="1"/>
</dbReference>
<dbReference type="PROSITE" id="PS51419">
    <property type="entry name" value="RAB"/>
    <property type="match status" value="1"/>
</dbReference>
<reference evidence="6 7" key="1">
    <citation type="journal article" date="2018" name="Sci. Rep.">
        <title>Genomic signatures of local adaptation to the degree of environmental predictability in rotifers.</title>
        <authorList>
            <person name="Franch-Gras L."/>
            <person name="Hahn C."/>
            <person name="Garcia-Roger E.M."/>
            <person name="Carmona M.J."/>
            <person name="Serra M."/>
            <person name="Gomez A."/>
        </authorList>
    </citation>
    <scope>NUCLEOTIDE SEQUENCE [LARGE SCALE GENOMIC DNA]</scope>
    <source>
        <strain evidence="6">HYR1</strain>
    </source>
</reference>
<accession>A0A3M7QAT2</accession>
<dbReference type="SMART" id="SM00173">
    <property type="entry name" value="RAS"/>
    <property type="match status" value="1"/>
</dbReference>
<dbReference type="InterPro" id="IPR001806">
    <property type="entry name" value="Small_GTPase"/>
</dbReference>
<feature type="region of interest" description="Disordered" evidence="5">
    <location>
        <begin position="232"/>
        <end position="251"/>
    </location>
</feature>
<dbReference type="PROSITE" id="PS51421">
    <property type="entry name" value="RAS"/>
    <property type="match status" value="1"/>
</dbReference>
<evidence type="ECO:0000313" key="7">
    <source>
        <dbReference type="Proteomes" id="UP000276133"/>
    </source>
</evidence>
<feature type="region of interest" description="Disordered" evidence="5">
    <location>
        <begin position="276"/>
        <end position="318"/>
    </location>
</feature>
<dbReference type="InterPro" id="IPR027417">
    <property type="entry name" value="P-loop_NTPase"/>
</dbReference>
<evidence type="ECO:0000256" key="4">
    <source>
        <dbReference type="ARBA" id="ARBA00048098"/>
    </source>
</evidence>
<protein>
    <recommendedName>
        <fullName evidence="2">small monomeric GTPase</fullName>
        <ecNumber evidence="2">3.6.5.2</ecNumber>
    </recommendedName>
</protein>
<comment type="catalytic activity">
    <reaction evidence="4">
        <text>GTP + H2O = GDP + phosphate + H(+)</text>
        <dbReference type="Rhea" id="RHEA:19669"/>
        <dbReference type="ChEBI" id="CHEBI:15377"/>
        <dbReference type="ChEBI" id="CHEBI:15378"/>
        <dbReference type="ChEBI" id="CHEBI:37565"/>
        <dbReference type="ChEBI" id="CHEBI:43474"/>
        <dbReference type="ChEBI" id="CHEBI:58189"/>
        <dbReference type="EC" id="3.6.5.2"/>
    </reaction>
</comment>
<dbReference type="EMBL" id="REGN01006777">
    <property type="protein sequence ID" value="RNA08322.1"/>
    <property type="molecule type" value="Genomic_DNA"/>
</dbReference>
<proteinExistence type="inferred from homology"/>
<evidence type="ECO:0000256" key="1">
    <source>
        <dbReference type="ARBA" id="ARBA00008344"/>
    </source>
</evidence>
<dbReference type="OrthoDB" id="18798at2759"/>
<dbReference type="EC" id="3.6.5.2" evidence="2"/>
<evidence type="ECO:0000256" key="5">
    <source>
        <dbReference type="SAM" id="MobiDB-lite"/>
    </source>
</evidence>
<comment type="similarity">
    <text evidence="1">Belongs to the small GTPase superfamily. Ras family.</text>
</comment>
<dbReference type="SMART" id="SM00175">
    <property type="entry name" value="RAB"/>
    <property type="match status" value="1"/>
</dbReference>
<name>A0A3M7QAT2_BRAPC</name>
<dbReference type="GO" id="GO:0005525">
    <property type="term" value="F:GTP binding"/>
    <property type="evidence" value="ECO:0007669"/>
    <property type="project" value="InterPro"/>
</dbReference>
<dbReference type="GO" id="GO:0003925">
    <property type="term" value="F:G protein activity"/>
    <property type="evidence" value="ECO:0007669"/>
    <property type="project" value="UniProtKB-EC"/>
</dbReference>
<gene>
    <name evidence="6" type="ORF">BpHYR1_003124</name>
</gene>
<dbReference type="PRINTS" id="PR00449">
    <property type="entry name" value="RASTRNSFRMNG"/>
</dbReference>
<dbReference type="PANTHER" id="PTHR45704">
    <property type="entry name" value="RAS-LIKE FAMILY MEMBER 11"/>
    <property type="match status" value="1"/>
</dbReference>
<evidence type="ECO:0000256" key="2">
    <source>
        <dbReference type="ARBA" id="ARBA00011984"/>
    </source>
</evidence>
<feature type="compositionally biased region" description="Basic residues" evidence="5">
    <location>
        <begin position="236"/>
        <end position="246"/>
    </location>
</feature>
<feature type="compositionally biased region" description="Low complexity" evidence="5">
    <location>
        <begin position="290"/>
        <end position="310"/>
    </location>
</feature>
<dbReference type="SUPFAM" id="SSF52540">
    <property type="entry name" value="P-loop containing nucleoside triphosphate hydrolases"/>
    <property type="match status" value="1"/>
</dbReference>
<organism evidence="6 7">
    <name type="scientific">Brachionus plicatilis</name>
    <name type="common">Marine rotifer</name>
    <name type="synonym">Brachionus muelleri</name>
    <dbReference type="NCBI Taxonomy" id="10195"/>
    <lineage>
        <taxon>Eukaryota</taxon>
        <taxon>Metazoa</taxon>
        <taxon>Spiralia</taxon>
        <taxon>Gnathifera</taxon>
        <taxon>Rotifera</taxon>
        <taxon>Eurotatoria</taxon>
        <taxon>Monogononta</taxon>
        <taxon>Pseudotrocha</taxon>
        <taxon>Ploima</taxon>
        <taxon>Brachionidae</taxon>
        <taxon>Brachionus</taxon>
    </lineage>
</organism>
<dbReference type="Proteomes" id="UP000276133">
    <property type="component" value="Unassembled WGS sequence"/>
</dbReference>
<sequence length="328" mass="37170">MNSKNKLGQLKSISGSTKEEICISLVGPVGCGKSALIVKYLTRRFIGEYDPFYEGCWTKMENMDNMDLNVQIMDTYDKEKKNLEKFYKWSDLMILVYSIVDAESFVLIQDYLESLADIIKKINEENSAKKFTKLVLLGNKIDMERYRQVNKNDVEDVLKKYGSGSSKRISDSTNTIISDLERVNGSLNIVHVESTSCEEYDLVQNLFHKLIRECKREKEIFQSLNQPDDGLFSRLPKPKVSGKTRAKSPNLKSNIFIPNEYNQNLSTSPPVYSGSYGDPAFSSAQTHSLPSSNSFTSTPNSSSNYTFPNTGKKNPSKFPFLNKILNKS</sequence>
<evidence type="ECO:0000313" key="6">
    <source>
        <dbReference type="EMBL" id="RNA08322.1"/>
    </source>
</evidence>
<dbReference type="InterPro" id="IPR051065">
    <property type="entry name" value="Ras-related_GTPase"/>
</dbReference>
<dbReference type="AlphaFoldDB" id="A0A3M7QAT2"/>
<keyword evidence="3" id="KW-0378">Hydrolase</keyword>